<dbReference type="Pfam" id="PF00533">
    <property type="entry name" value="BRCT"/>
    <property type="match status" value="1"/>
</dbReference>
<dbReference type="AlphaFoldDB" id="A0A3S6I4K0"/>
<evidence type="ECO:0000313" key="2">
    <source>
        <dbReference type="EMBL" id="ARR28465.1"/>
    </source>
</evidence>
<dbReference type="PROSITE" id="PS50172">
    <property type="entry name" value="BRCT"/>
    <property type="match status" value="1"/>
</dbReference>
<keyword evidence="2" id="KW-0150">Chloroplast</keyword>
<dbReference type="SMART" id="SM00292">
    <property type="entry name" value="BRCT"/>
    <property type="match status" value="1"/>
</dbReference>
<feature type="domain" description="BRCT" evidence="1">
    <location>
        <begin position="104"/>
        <end position="183"/>
    </location>
</feature>
<dbReference type="InterPro" id="IPR036420">
    <property type="entry name" value="BRCT_dom_sf"/>
</dbReference>
<dbReference type="SUPFAM" id="SSF52113">
    <property type="entry name" value="BRCT domain"/>
    <property type="match status" value="1"/>
</dbReference>
<keyword evidence="2" id="KW-0934">Plastid</keyword>
<dbReference type="InterPro" id="IPR001357">
    <property type="entry name" value="BRCT_dom"/>
</dbReference>
<sequence>MYSLNFSEERATEIIDNIDNTQSCYFKDWLIALGFKNIGPQKAKVLCEQIASFDDFINLAKSEQSLINCIGPAAANTFYREFQQNERLINLFQDFTFLFSKNDSETKPFLGLKIVLTGKLLNLTRKEAQEQIEQLGVVVQKTLSWTTDFLVVGENPSSSKIQKAQSIGCPLLKLTGKDLKDLL</sequence>
<reference evidence="2" key="1">
    <citation type="submission" date="2016-08" db="EMBL/GenBank/DDBJ databases">
        <authorList>
            <person name="Wang Bo."/>
            <person name="Zheng Fengrong."/>
            <person name="Wang Xin."/>
            <person name="Du Fei."/>
        </authorList>
    </citation>
    <scope>NUCLEOTIDE SEQUENCE</scope>
</reference>
<dbReference type="CDD" id="cd17748">
    <property type="entry name" value="BRCT_DNA_ligase_like"/>
    <property type="match status" value="1"/>
</dbReference>
<evidence type="ECO:0000259" key="1">
    <source>
        <dbReference type="PROSITE" id="PS50172"/>
    </source>
</evidence>
<dbReference type="Gene3D" id="3.40.50.10190">
    <property type="entry name" value="BRCT domain"/>
    <property type="match status" value="1"/>
</dbReference>
<protein>
    <recommendedName>
        <fullName evidence="1">BRCT domain-containing protein</fullName>
    </recommendedName>
</protein>
<dbReference type="EMBL" id="KX809677">
    <property type="protein sequence ID" value="ARR28465.1"/>
    <property type="molecule type" value="Genomic_DNA"/>
</dbReference>
<dbReference type="Gene3D" id="1.10.150.20">
    <property type="entry name" value="5' to 3' exonuclease, C-terminal subdomain"/>
    <property type="match status" value="1"/>
</dbReference>
<proteinExistence type="predicted"/>
<geneLocation type="chloroplast" evidence="2"/>
<dbReference type="InterPro" id="IPR010994">
    <property type="entry name" value="RuvA_2-like"/>
</dbReference>
<gene>
    <name evidence="2" type="primary">orf183</name>
</gene>
<accession>A0A3S6I4K0</accession>
<dbReference type="SUPFAM" id="SSF47781">
    <property type="entry name" value="RuvA domain 2-like"/>
    <property type="match status" value="1"/>
</dbReference>
<name>A0A3S6I4K0_9CHLO</name>
<organism evidence="2">
    <name type="scientific">Caulerpa okamurae</name>
    <dbReference type="NCBI Taxonomy" id="118247"/>
    <lineage>
        <taxon>Eukaryota</taxon>
        <taxon>Viridiplantae</taxon>
        <taxon>Chlorophyta</taxon>
        <taxon>core chlorophytes</taxon>
        <taxon>Ulvophyceae</taxon>
        <taxon>TCBD clade</taxon>
        <taxon>Bryopsidales</taxon>
        <taxon>Halimedineae</taxon>
        <taxon>Caulerpaceae</taxon>
        <taxon>Caulerpa</taxon>
    </lineage>
</organism>